<evidence type="ECO:0000313" key="3">
    <source>
        <dbReference type="Proteomes" id="UP001583172"/>
    </source>
</evidence>
<sequence>MEMTPDAPIHLSYDPASPERPTRARTHSRSRSQGNHPRLRDRTNFDPDGEVNGGRPARRLSHLRATSYTPGLRARSRLSWDGQRPLPQNSSSRTPSPSPPPSPIRHATRRPRPASAISLPDYYHHDARGRPTIVTDRWSYDRERMPSPPPLRPPAAYAYSVSAASSRPGTPVSIAEHAGFSSRPASTHIDSAPPSRPHSAVFPVADHTPNTPTLRIVPPEESQNHQKEPLKSQPYHILTSEELDLLSRPPPLHPAMTASPLSRPPSLSSASQTPDDTTTGASTPTAASKLAISETTSPSWQLRGEGRETDTKEHQQPCPDNCTKPHEHHYAAPGLEPIPPGGCCGGLCEFATAKVVGGKFGAWLLGMAIPVTFRVVSGCLSAVFGCR</sequence>
<organism evidence="2 3">
    <name type="scientific">Humicola insolens</name>
    <name type="common">Soft-rot fungus</name>
    <dbReference type="NCBI Taxonomy" id="85995"/>
    <lineage>
        <taxon>Eukaryota</taxon>
        <taxon>Fungi</taxon>
        <taxon>Dikarya</taxon>
        <taxon>Ascomycota</taxon>
        <taxon>Pezizomycotina</taxon>
        <taxon>Sordariomycetes</taxon>
        <taxon>Sordariomycetidae</taxon>
        <taxon>Sordariales</taxon>
        <taxon>Chaetomiaceae</taxon>
        <taxon>Mycothermus</taxon>
    </lineage>
</organism>
<feature type="compositionally biased region" description="Low complexity" evidence="1">
    <location>
        <begin position="258"/>
        <end position="288"/>
    </location>
</feature>
<reference evidence="2 3" key="1">
    <citation type="journal article" date="2024" name="Commun. Biol.">
        <title>Comparative genomic analysis of thermophilic fungi reveals convergent evolutionary adaptations and gene losses.</title>
        <authorList>
            <person name="Steindorff A.S."/>
            <person name="Aguilar-Pontes M.V."/>
            <person name="Robinson A.J."/>
            <person name="Andreopoulos B."/>
            <person name="LaButti K."/>
            <person name="Kuo A."/>
            <person name="Mondo S."/>
            <person name="Riley R."/>
            <person name="Otillar R."/>
            <person name="Haridas S."/>
            <person name="Lipzen A."/>
            <person name="Grimwood J."/>
            <person name="Schmutz J."/>
            <person name="Clum A."/>
            <person name="Reid I.D."/>
            <person name="Moisan M.C."/>
            <person name="Butler G."/>
            <person name="Nguyen T.T.M."/>
            <person name="Dewar K."/>
            <person name="Conant G."/>
            <person name="Drula E."/>
            <person name="Henrissat B."/>
            <person name="Hansel C."/>
            <person name="Singer S."/>
            <person name="Hutchinson M.I."/>
            <person name="de Vries R.P."/>
            <person name="Natvig D.O."/>
            <person name="Powell A.J."/>
            <person name="Tsang A."/>
            <person name="Grigoriev I.V."/>
        </authorList>
    </citation>
    <scope>NUCLEOTIDE SEQUENCE [LARGE SCALE GENOMIC DNA]</scope>
    <source>
        <strain evidence="2 3">CBS 620.91</strain>
    </source>
</reference>
<name>A0ABR3VCF8_HUMIN</name>
<proteinExistence type="predicted"/>
<evidence type="ECO:0000313" key="2">
    <source>
        <dbReference type="EMBL" id="KAL1839544.1"/>
    </source>
</evidence>
<gene>
    <name evidence="2" type="ORF">VTJ49DRAFT_1407</name>
</gene>
<feature type="region of interest" description="Disordered" evidence="1">
    <location>
        <begin position="246"/>
        <end position="320"/>
    </location>
</feature>
<feature type="region of interest" description="Disordered" evidence="1">
    <location>
        <begin position="182"/>
        <end position="231"/>
    </location>
</feature>
<feature type="compositionally biased region" description="Basic and acidic residues" evidence="1">
    <location>
        <begin position="304"/>
        <end position="315"/>
    </location>
</feature>
<dbReference type="EMBL" id="JAZGSY010000151">
    <property type="protein sequence ID" value="KAL1839544.1"/>
    <property type="molecule type" value="Genomic_DNA"/>
</dbReference>
<dbReference type="Proteomes" id="UP001583172">
    <property type="component" value="Unassembled WGS sequence"/>
</dbReference>
<feature type="region of interest" description="Disordered" evidence="1">
    <location>
        <begin position="1"/>
        <end position="128"/>
    </location>
</feature>
<evidence type="ECO:0000256" key="1">
    <source>
        <dbReference type="SAM" id="MobiDB-lite"/>
    </source>
</evidence>
<keyword evidence="3" id="KW-1185">Reference proteome</keyword>
<accession>A0ABR3VCF8</accession>
<protein>
    <submittedName>
        <fullName evidence="2">Uncharacterized protein</fullName>
    </submittedName>
</protein>
<comment type="caution">
    <text evidence="2">The sequence shown here is derived from an EMBL/GenBank/DDBJ whole genome shotgun (WGS) entry which is preliminary data.</text>
</comment>